<dbReference type="RefSeq" id="WP_092622134.1">
    <property type="nucleotide sequence ID" value="NZ_FNCV01000031.1"/>
</dbReference>
<dbReference type="OrthoDB" id="8548224at2"/>
<evidence type="ECO:0000259" key="2">
    <source>
        <dbReference type="Pfam" id="PF05713"/>
    </source>
</evidence>
<dbReference type="AlphaFoldDB" id="A0A1G8GLC1"/>
<feature type="region of interest" description="Disordered" evidence="1">
    <location>
        <begin position="45"/>
        <end position="64"/>
    </location>
</feature>
<dbReference type="InterPro" id="IPR008687">
    <property type="entry name" value="MobC"/>
</dbReference>
<dbReference type="EMBL" id="FNCV01000031">
    <property type="protein sequence ID" value="SDH95163.1"/>
    <property type="molecule type" value="Genomic_DNA"/>
</dbReference>
<protein>
    <recommendedName>
        <fullName evidence="2">Bacterial mobilisation domain-containing protein</fullName>
    </recommendedName>
</protein>
<proteinExistence type="predicted"/>
<reference evidence="4" key="1">
    <citation type="submission" date="2016-10" db="EMBL/GenBank/DDBJ databases">
        <authorList>
            <person name="Varghese N."/>
            <person name="Submissions S."/>
        </authorList>
    </citation>
    <scope>NUCLEOTIDE SEQUENCE [LARGE SCALE GENOMIC DNA]</scope>
    <source>
        <strain evidence="4">930I</strain>
    </source>
</reference>
<dbReference type="Proteomes" id="UP000217076">
    <property type="component" value="Unassembled WGS sequence"/>
</dbReference>
<name>A0A1G8GLC1_9PROT</name>
<evidence type="ECO:0000313" key="3">
    <source>
        <dbReference type="EMBL" id="SDH95163.1"/>
    </source>
</evidence>
<feature type="domain" description="Bacterial mobilisation" evidence="2">
    <location>
        <begin position="79"/>
        <end position="114"/>
    </location>
</feature>
<sequence>MDRTNKGRKSKKREAPFSIRLSFEERARLERQAGDMPLGAYVKSRVLDGAEPPRRKSPQPSIADRSALAQVLAKLGSSRLSNNVNQLARAANSGSLPVNAETIRDINQACADIAKMKALLMNALGARPPKP</sequence>
<dbReference type="STRING" id="83401.SAMN05421742_1311"/>
<gene>
    <name evidence="3" type="ORF">SAMN05421742_1311</name>
</gene>
<dbReference type="Pfam" id="PF05713">
    <property type="entry name" value="MobC"/>
    <property type="match status" value="1"/>
</dbReference>
<feature type="compositionally biased region" description="Basic and acidic residues" evidence="1">
    <location>
        <begin position="45"/>
        <end position="54"/>
    </location>
</feature>
<evidence type="ECO:0000256" key="1">
    <source>
        <dbReference type="SAM" id="MobiDB-lite"/>
    </source>
</evidence>
<organism evidence="3 4">
    <name type="scientific">Roseospirillum parvum</name>
    <dbReference type="NCBI Taxonomy" id="83401"/>
    <lineage>
        <taxon>Bacteria</taxon>
        <taxon>Pseudomonadati</taxon>
        <taxon>Pseudomonadota</taxon>
        <taxon>Alphaproteobacteria</taxon>
        <taxon>Rhodospirillales</taxon>
        <taxon>Rhodospirillaceae</taxon>
        <taxon>Roseospirillum</taxon>
    </lineage>
</organism>
<accession>A0A1G8GLC1</accession>
<keyword evidence="4" id="KW-1185">Reference proteome</keyword>
<evidence type="ECO:0000313" key="4">
    <source>
        <dbReference type="Proteomes" id="UP000217076"/>
    </source>
</evidence>